<dbReference type="AlphaFoldDB" id="A0A1E3TA51"/>
<evidence type="ECO:0000259" key="3">
    <source>
        <dbReference type="Pfam" id="PF11887"/>
    </source>
</evidence>
<feature type="domain" description="Mce/MlaD" evidence="2">
    <location>
        <begin position="37"/>
        <end position="113"/>
    </location>
</feature>
<evidence type="ECO:0000313" key="4">
    <source>
        <dbReference type="EMBL" id="SRX92262.1"/>
    </source>
</evidence>
<dbReference type="Pfam" id="PF11887">
    <property type="entry name" value="Mce4_CUP1"/>
    <property type="match status" value="1"/>
</dbReference>
<dbReference type="InterPro" id="IPR052336">
    <property type="entry name" value="MlaD_Phospholipid_Transporter"/>
</dbReference>
<dbReference type="STRING" id="29313.BHQ16_18480"/>
<dbReference type="Proteomes" id="UP000252015">
    <property type="component" value="Unassembled WGS sequence"/>
</dbReference>
<dbReference type="InterPro" id="IPR003399">
    <property type="entry name" value="Mce/MlaD"/>
</dbReference>
<keyword evidence="1" id="KW-1133">Transmembrane helix</keyword>
<accession>A0A1E3TA51</accession>
<dbReference type="PANTHER" id="PTHR33371">
    <property type="entry name" value="INTERMEMBRANE PHOSPHOLIPID TRANSPORT SYSTEM BINDING PROTEIN MLAD-RELATED"/>
    <property type="match status" value="1"/>
</dbReference>
<keyword evidence="1" id="KW-0472">Membrane</keyword>
<dbReference type="PANTHER" id="PTHR33371:SF17">
    <property type="entry name" value="MCE-FAMILY PROTEIN MCE1B"/>
    <property type="match status" value="1"/>
</dbReference>
<evidence type="ECO:0000256" key="1">
    <source>
        <dbReference type="SAM" id="Phobius"/>
    </source>
</evidence>
<gene>
    <name evidence="4" type="ORF">MSP7336_00487</name>
</gene>
<keyword evidence="1" id="KW-0812">Transmembrane</keyword>
<dbReference type="NCBIfam" id="TIGR00996">
    <property type="entry name" value="Mtu_fam_mce"/>
    <property type="match status" value="1"/>
</dbReference>
<keyword evidence="5" id="KW-1185">Reference proteome</keyword>
<dbReference type="EMBL" id="UEGW01000001">
    <property type="protein sequence ID" value="SRX92262.1"/>
    <property type="molecule type" value="Genomic_DNA"/>
</dbReference>
<feature type="transmembrane region" description="Helical" evidence="1">
    <location>
        <begin position="12"/>
        <end position="31"/>
    </location>
</feature>
<dbReference type="RefSeq" id="WP_069397528.1">
    <property type="nucleotide sequence ID" value="NZ_JACKUN010000033.1"/>
</dbReference>
<evidence type="ECO:0008006" key="6">
    <source>
        <dbReference type="Google" id="ProtNLM"/>
    </source>
</evidence>
<organism evidence="4 5">
    <name type="scientific">Mycobacterium shimoidei</name>
    <dbReference type="NCBI Taxonomy" id="29313"/>
    <lineage>
        <taxon>Bacteria</taxon>
        <taxon>Bacillati</taxon>
        <taxon>Actinomycetota</taxon>
        <taxon>Actinomycetes</taxon>
        <taxon>Mycobacteriales</taxon>
        <taxon>Mycobacteriaceae</taxon>
        <taxon>Mycobacterium</taxon>
    </lineage>
</organism>
<dbReference type="OrthoDB" id="338143at2"/>
<dbReference type="Pfam" id="PF02470">
    <property type="entry name" value="MlaD"/>
    <property type="match status" value="1"/>
</dbReference>
<evidence type="ECO:0000259" key="2">
    <source>
        <dbReference type="Pfam" id="PF02470"/>
    </source>
</evidence>
<feature type="domain" description="Mammalian cell entry C-terminal" evidence="3">
    <location>
        <begin position="115"/>
        <end position="287"/>
    </location>
</feature>
<protein>
    <recommendedName>
        <fullName evidence="6">Mammalian cell entry protein</fullName>
    </recommendedName>
</protein>
<name>A0A1E3TA51_MYCSH</name>
<dbReference type="InterPro" id="IPR005693">
    <property type="entry name" value="Mce"/>
</dbReference>
<dbReference type="InterPro" id="IPR024516">
    <property type="entry name" value="Mce_C"/>
</dbReference>
<proteinExistence type="predicted"/>
<evidence type="ECO:0000313" key="5">
    <source>
        <dbReference type="Proteomes" id="UP000252015"/>
    </source>
</evidence>
<dbReference type="GO" id="GO:0005576">
    <property type="term" value="C:extracellular region"/>
    <property type="evidence" value="ECO:0007669"/>
    <property type="project" value="TreeGrafter"/>
</dbReference>
<dbReference type="GO" id="GO:0051701">
    <property type="term" value="P:biological process involved in interaction with host"/>
    <property type="evidence" value="ECO:0007669"/>
    <property type="project" value="TreeGrafter"/>
</dbReference>
<reference evidence="4 5" key="1">
    <citation type="submission" date="2018-05" db="EMBL/GenBank/DDBJ databases">
        <authorList>
            <consortium name="IHU Genomes"/>
        </authorList>
    </citation>
    <scope>NUCLEOTIDE SEQUENCE [LARGE SCALE GENOMIC DNA]</scope>
    <source>
        <strain evidence="4 5">P7336</strain>
    </source>
</reference>
<sequence>MKITGTAVKLACYWLVLLVFTAMIVVVFGQLRFDRTTGYSALFTDVSGLRAGQFVRASGVEIGKVTKVTLIDNDTRVLVDFKIDHELDLDAATTASVRYLNLIGDRYLELKRGDSGKRLAPGSTIPLEHTQPALDLDALIGGFRPLFKALDPDKVNSIASAIITVFQGQGGTINDILDQTASLTATLAERDHTIGEVVNNLNTVLATVVKHHHQFDQTVDKVEALITGLKNRADPLAAAAAHISGAAGTLADLLGADRPLLHSTLEHLDGIQQPVIDEMPTVDDVLGKLPNAYRIIGRTGGLYGDFFNYYLCDISLILNGLQPGGPVRTVKLFQQPTGRCTPQ</sequence>